<sequence length="461" mass="53697">MNSAFHLVTVKFILSSDSGDRMEELKKVEELIVSFFCESHDFNGIPLRQISQDLGLEYEYSIDLVKELVKSEIASIQSSSNPHIIGFSHHKVDSQLQVLDHAKTTKVESQKIGVLEILIEKTEYPICVYPTKILLEKSRDLTIFGNAKYTTQLALAEPQLTFRFFETDVLERYSNDPRFDFKFHDFNGSISCQYDEDGNPILREEERIFLKSFGLGFDSESNRVVVVLLRDLSKLSWEHQVYWSTKEIPFSECKVLEDHFNNVILGQWITSKSMFSALIDEINAIYKLTASIFGTPLFLKEFDGQDSPKNFTFFFSPTSKNYYDFINLLDKLLSENINKSFFEGILELEELKLIDGDIYERVRKGTLRLLEEWIVLSFRFPDNSYSSKMLNPLKKVRKERQTPAHKVVDNKYDKSYFAKQKSIMEDCYFSITSLRRNLQTHPDAHLVELAPYLDKVDVKYF</sequence>
<dbReference type="AlphaFoldDB" id="A0AAC9FK65"/>
<reference evidence="1 2" key="1">
    <citation type="journal article" date="2016" name="J. Clin. Microbiol.">
        <title>Detection and Whole-Genome Sequencing of Carbapenemase-Producing Aeromonas hydrophila Isolates from Routine Perirectal Surveillance Culture.</title>
        <authorList>
            <person name="Hughes H.Y."/>
            <person name="Conlan S.P."/>
            <person name="Lau A.F."/>
            <person name="Dekker J.P."/>
            <person name="Michelin A.V."/>
            <person name="Youn J.H."/>
            <person name="Henderson D.K."/>
            <person name="Frank K.M."/>
            <person name="Segre J.A."/>
            <person name="Palmore T.N."/>
        </authorList>
    </citation>
    <scope>NUCLEOTIDE SEQUENCE [LARGE SCALE GENOMIC DNA]</scope>
    <source>
        <strain evidence="1 2">AVNIH1</strain>
    </source>
</reference>
<protein>
    <submittedName>
        <fullName evidence="1">Uncharacterized protein</fullName>
    </submittedName>
</protein>
<evidence type="ECO:0000313" key="1">
    <source>
        <dbReference type="EMBL" id="ANB51311.1"/>
    </source>
</evidence>
<accession>A0AAC9FK65</accession>
<gene>
    <name evidence="1" type="ORF">WM43_00765</name>
</gene>
<dbReference type="EMBL" id="CP014774">
    <property type="protein sequence ID" value="ANB51311.1"/>
    <property type="molecule type" value="Genomic_DNA"/>
</dbReference>
<proteinExistence type="predicted"/>
<organism evidence="1 2">
    <name type="scientific">Aeromonas veronii</name>
    <dbReference type="NCBI Taxonomy" id="654"/>
    <lineage>
        <taxon>Bacteria</taxon>
        <taxon>Pseudomonadati</taxon>
        <taxon>Pseudomonadota</taxon>
        <taxon>Gammaproteobacteria</taxon>
        <taxon>Aeromonadales</taxon>
        <taxon>Aeromonadaceae</taxon>
        <taxon>Aeromonas</taxon>
    </lineage>
</organism>
<dbReference type="RefSeq" id="WP_064337815.1">
    <property type="nucleotide sequence ID" value="NZ_CP014774.1"/>
</dbReference>
<name>A0AAC9FK65_AERVE</name>
<dbReference type="Proteomes" id="UP000076809">
    <property type="component" value="Chromosome"/>
</dbReference>
<evidence type="ECO:0000313" key="2">
    <source>
        <dbReference type="Proteomes" id="UP000076809"/>
    </source>
</evidence>